<dbReference type="GO" id="GO:0006508">
    <property type="term" value="P:proteolysis"/>
    <property type="evidence" value="ECO:0007669"/>
    <property type="project" value="UniProtKB-KW"/>
</dbReference>
<dbReference type="Pfam" id="PF07724">
    <property type="entry name" value="AAA_2"/>
    <property type="match status" value="1"/>
</dbReference>
<dbReference type="CDD" id="cd00009">
    <property type="entry name" value="AAA"/>
    <property type="match status" value="1"/>
</dbReference>
<dbReference type="Pfam" id="PF17871">
    <property type="entry name" value="AAA_lid_9"/>
    <property type="match status" value="1"/>
</dbReference>
<feature type="compositionally biased region" description="Low complexity" evidence="13">
    <location>
        <begin position="525"/>
        <end position="535"/>
    </location>
</feature>
<keyword evidence="5 11" id="KW-0067">ATP-binding</keyword>
<reference evidence="15 16" key="1">
    <citation type="journal article" date="2018" name="Sci. Rep.">
        <title>Genomic diversity and distribution of Bifidobacterium longum subsp. longum across the human lifespan.</title>
        <authorList>
            <person name="Odamaki T."/>
            <person name="Bottacini F."/>
            <person name="Kato K."/>
            <person name="Mitsuyama E."/>
            <person name="Yoshida K."/>
            <person name="Horigome A."/>
            <person name="Xiao J.Z."/>
            <person name="van Sinderen D."/>
        </authorList>
    </citation>
    <scope>NUCLEOTIDE SEQUENCE [LARGE SCALE GENOMIC DNA]</scope>
    <source>
        <strain evidence="15 16">MCC10100</strain>
    </source>
</reference>
<dbReference type="Pfam" id="PF00004">
    <property type="entry name" value="AAA"/>
    <property type="match status" value="1"/>
</dbReference>
<feature type="domain" description="Clp R" evidence="14">
    <location>
        <begin position="1"/>
        <end position="147"/>
    </location>
</feature>
<dbReference type="SMART" id="SM01086">
    <property type="entry name" value="ClpB_D2-small"/>
    <property type="match status" value="1"/>
</dbReference>
<dbReference type="InterPro" id="IPR050130">
    <property type="entry name" value="ClpA_ClpB"/>
</dbReference>
<dbReference type="InterPro" id="IPR036628">
    <property type="entry name" value="Clp_N_dom_sf"/>
</dbReference>
<dbReference type="FunFam" id="1.10.8.60:FF:000017">
    <property type="entry name" value="ATP-dependent chaperone ClpB"/>
    <property type="match status" value="1"/>
</dbReference>
<evidence type="ECO:0000256" key="10">
    <source>
        <dbReference type="PROSITE-ProRule" id="PRU01251"/>
    </source>
</evidence>
<comment type="caution">
    <text evidence="15">The sequence shown here is derived from an EMBL/GenBank/DDBJ whole genome shotgun (WGS) entry which is preliminary data.</text>
</comment>
<evidence type="ECO:0000256" key="4">
    <source>
        <dbReference type="ARBA" id="ARBA00022741"/>
    </source>
</evidence>
<evidence type="ECO:0000256" key="12">
    <source>
        <dbReference type="RuleBase" id="RU362034"/>
    </source>
</evidence>
<dbReference type="InterPro" id="IPR003593">
    <property type="entry name" value="AAA+_ATPase"/>
</dbReference>
<keyword evidence="6 12" id="KW-0346">Stress response</keyword>
<evidence type="ECO:0000256" key="11">
    <source>
        <dbReference type="RuleBase" id="RU004432"/>
    </source>
</evidence>
<keyword evidence="3 10" id="KW-0677">Repeat</keyword>
<dbReference type="GO" id="GO:0005737">
    <property type="term" value="C:cytoplasm"/>
    <property type="evidence" value="ECO:0007669"/>
    <property type="project" value="UniProtKB-SubCell"/>
</dbReference>
<dbReference type="FunFam" id="3.40.50.300:FF:000025">
    <property type="entry name" value="ATP-dependent Clp protease subunit"/>
    <property type="match status" value="1"/>
</dbReference>
<evidence type="ECO:0000256" key="5">
    <source>
        <dbReference type="ARBA" id="ARBA00022840"/>
    </source>
</evidence>
<dbReference type="Proteomes" id="UP000294241">
    <property type="component" value="Unassembled WGS sequence"/>
</dbReference>
<dbReference type="RefSeq" id="WP_117717815.1">
    <property type="nucleotide sequence ID" value="NZ_SHST01000032.1"/>
</dbReference>
<evidence type="ECO:0000313" key="15">
    <source>
        <dbReference type="EMBL" id="TCF37691.1"/>
    </source>
</evidence>
<dbReference type="Pfam" id="PF10431">
    <property type="entry name" value="ClpB_D2-small"/>
    <property type="match status" value="1"/>
</dbReference>
<dbReference type="SUPFAM" id="SSF81923">
    <property type="entry name" value="Double Clp-N motif"/>
    <property type="match status" value="1"/>
</dbReference>
<organism evidence="15 16">
    <name type="scientific">Bifidobacterium longum subsp. longum</name>
    <dbReference type="NCBI Taxonomy" id="1679"/>
    <lineage>
        <taxon>Bacteria</taxon>
        <taxon>Bacillati</taxon>
        <taxon>Actinomycetota</taxon>
        <taxon>Actinomycetes</taxon>
        <taxon>Bifidobacteriales</taxon>
        <taxon>Bifidobacteriaceae</taxon>
        <taxon>Bifidobacterium</taxon>
    </lineage>
</organism>
<dbReference type="Gene3D" id="1.10.8.60">
    <property type="match status" value="1"/>
</dbReference>
<keyword evidence="4 11" id="KW-0547">Nucleotide-binding</keyword>
<evidence type="ECO:0000256" key="1">
    <source>
        <dbReference type="ARBA" id="ARBA00004496"/>
    </source>
</evidence>
<comment type="function">
    <text evidence="12">Part of a stress-induced multi-chaperone system, it is involved in the recovery of the cell from heat-induced damage, in cooperation with DnaK, DnaJ and GrpE.</text>
</comment>
<comment type="subunit">
    <text evidence="9">Homohexamer. The oligomerization is ATP-dependent.</text>
</comment>
<dbReference type="Gene3D" id="1.10.1780.10">
    <property type="entry name" value="Clp, N-terminal domain"/>
    <property type="match status" value="1"/>
</dbReference>
<dbReference type="GO" id="GO:0034605">
    <property type="term" value="P:cellular response to heat"/>
    <property type="evidence" value="ECO:0007669"/>
    <property type="project" value="TreeGrafter"/>
</dbReference>
<dbReference type="Pfam" id="PF02861">
    <property type="entry name" value="Clp_N"/>
    <property type="match status" value="1"/>
</dbReference>
<dbReference type="PANTHER" id="PTHR11638:SF18">
    <property type="entry name" value="HEAT SHOCK PROTEIN 104"/>
    <property type="match status" value="1"/>
</dbReference>
<dbReference type="Gene3D" id="3.40.50.300">
    <property type="entry name" value="P-loop containing nucleotide triphosphate hydrolases"/>
    <property type="match status" value="3"/>
</dbReference>
<protein>
    <recommendedName>
        <fullName evidence="12">Chaperone protein ClpB</fullName>
    </recommendedName>
</protein>
<dbReference type="InterPro" id="IPR017730">
    <property type="entry name" value="Chaperonin_ClpB"/>
</dbReference>
<evidence type="ECO:0000256" key="9">
    <source>
        <dbReference type="ARBA" id="ARBA00026057"/>
    </source>
</evidence>
<dbReference type="InterPro" id="IPR001270">
    <property type="entry name" value="ClpA/B"/>
</dbReference>
<evidence type="ECO:0000259" key="14">
    <source>
        <dbReference type="PROSITE" id="PS51903"/>
    </source>
</evidence>
<dbReference type="PROSITE" id="PS00871">
    <property type="entry name" value="CLPAB_2"/>
    <property type="match status" value="1"/>
</dbReference>
<gene>
    <name evidence="12" type="primary">clpB</name>
    <name evidence="15" type="ORF">MCC10100_1854</name>
</gene>
<dbReference type="PRINTS" id="PR00300">
    <property type="entry name" value="CLPPROTEASEA"/>
</dbReference>
<keyword evidence="7 12" id="KW-0175">Coiled coil</keyword>
<proteinExistence type="inferred from homology"/>
<dbReference type="InterPro" id="IPR019489">
    <property type="entry name" value="Clp_ATPase_C"/>
</dbReference>
<feature type="region of interest" description="Disordered" evidence="13">
    <location>
        <begin position="515"/>
        <end position="539"/>
    </location>
</feature>
<dbReference type="InterPro" id="IPR003959">
    <property type="entry name" value="ATPase_AAA_core"/>
</dbReference>
<evidence type="ECO:0000256" key="7">
    <source>
        <dbReference type="ARBA" id="ARBA00023054"/>
    </source>
</evidence>
<dbReference type="NCBIfam" id="TIGR03346">
    <property type="entry name" value="chaperone_ClpB"/>
    <property type="match status" value="1"/>
</dbReference>
<dbReference type="InterPro" id="IPR041546">
    <property type="entry name" value="ClpA/ClpB_AAA_lid"/>
</dbReference>
<keyword evidence="8 11" id="KW-0143">Chaperone</keyword>
<dbReference type="GO" id="GO:0042026">
    <property type="term" value="P:protein refolding"/>
    <property type="evidence" value="ECO:0007669"/>
    <property type="project" value="UniProtKB-UniRule"/>
</dbReference>
<comment type="subcellular location">
    <subcellularLocation>
        <location evidence="1 12">Cytoplasm</location>
    </subcellularLocation>
</comment>
<dbReference type="GO" id="GO:0016887">
    <property type="term" value="F:ATP hydrolysis activity"/>
    <property type="evidence" value="ECO:0007669"/>
    <property type="project" value="InterPro"/>
</dbReference>
<dbReference type="SUPFAM" id="SSF52540">
    <property type="entry name" value="P-loop containing nucleoside triphosphate hydrolases"/>
    <property type="match status" value="2"/>
</dbReference>
<dbReference type="PROSITE" id="PS00870">
    <property type="entry name" value="CLPAB_1"/>
    <property type="match status" value="1"/>
</dbReference>
<feature type="coiled-coil region" evidence="12">
    <location>
        <begin position="406"/>
        <end position="493"/>
    </location>
</feature>
<keyword evidence="12" id="KW-0963">Cytoplasm</keyword>
<dbReference type="GO" id="GO:0008233">
    <property type="term" value="F:peptidase activity"/>
    <property type="evidence" value="ECO:0007669"/>
    <property type="project" value="UniProtKB-KW"/>
</dbReference>
<dbReference type="SMART" id="SM00382">
    <property type="entry name" value="AAA"/>
    <property type="match status" value="2"/>
</dbReference>
<dbReference type="EMBL" id="SHST01000032">
    <property type="protein sequence ID" value="TCF37691.1"/>
    <property type="molecule type" value="Genomic_DNA"/>
</dbReference>
<comment type="similarity">
    <text evidence="2 11">Belongs to the ClpA/ClpB family.</text>
</comment>
<evidence type="ECO:0000256" key="2">
    <source>
        <dbReference type="ARBA" id="ARBA00008675"/>
    </source>
</evidence>
<dbReference type="InterPro" id="IPR004176">
    <property type="entry name" value="Clp_R_N"/>
</dbReference>
<dbReference type="PANTHER" id="PTHR11638">
    <property type="entry name" value="ATP-DEPENDENT CLP PROTEASE"/>
    <property type="match status" value="1"/>
</dbReference>
<evidence type="ECO:0000313" key="16">
    <source>
        <dbReference type="Proteomes" id="UP000294241"/>
    </source>
</evidence>
<accession>A0A4R0UM42</accession>
<keyword evidence="15" id="KW-0645">Protease</keyword>
<comment type="subunit">
    <text evidence="12">Homohexamer; The oligomerization is ATP-dependent.</text>
</comment>
<dbReference type="InterPro" id="IPR018368">
    <property type="entry name" value="ClpA/B_CS1"/>
</dbReference>
<sequence>MEQKFTTMAQEAVGDAIQSASAAGNAQVETLHVMDALLRQENGVARSLIEAAGGDPQAIGAAVRNALVALPSASGSSTSQPQASRQLTAAIAQAEKEMQQMGDEYVSTEHLLIGIAASKPNQSAEILEKNGVTAASLRKAVPGVRGGAKVTSPDAEGSYKALEKYSTDLTAAAKEGKLDPVIGRDQEIRRVIQILSRRTKNNPVLIGEPGVGKTAVVEGLAQRIVAGDVPTTLQGKKLISLDLGSMVAGSKYRGEFEERLKSVLNEIKNADGQIITFIDEIHTIVGAGAAEGSMDAGNMLKPMLARGELRLIGATTLDEYRENIEKDPALERRFQQVFVGEPSVEDTIAILRGLKQRYEAHHKVTIGDDALVAAATLSNRYISGRQLPDKAIDLVDEAAAHLRMELDSSPEEIDELQRKVTRLEMEEMQLKKAEDPASKERLGKLQAELADTREKLSGLKARWDAEQAGHNKVGDLRAKLDDLRVQADKYTREGNLAEASKILYGEIPSIQKELAAAESADAESADASAANPADEPMVPDRVDADSVAEIVSDWTGIPVGRLMQGENEKLLHMEDYLGKRVIGQKEAIAAVSDAVRRSRAGISDPNRPTGSFLFLGPTGVGKTELAKALADFLFDDEKAMVRIDMSEYMEKASVSRLIGAAPGYVGYEQGGQLTEAVRRRPYSVVLFDEVEKANPEIFDVLLQVLDDGRLTDGQGRTVDFKNTILIMTSNLGSQFLVNEDMDADAKKKAVMDAVHMNFKPEFLNRLDDIVMFHPLTREELGGIVDIQVAGVSQRLTDRRITLDVTDSAREWLANTGYDPAYGARPLRRLVQTEVGDQLARMLLAGKVHDGDTVLVDQTSGEHLELSAWASDQIVSDNPDVSVDNVTEDK</sequence>
<evidence type="ECO:0000256" key="6">
    <source>
        <dbReference type="ARBA" id="ARBA00023016"/>
    </source>
</evidence>
<dbReference type="PROSITE" id="PS51903">
    <property type="entry name" value="CLP_R"/>
    <property type="match status" value="1"/>
</dbReference>
<dbReference type="CDD" id="cd19499">
    <property type="entry name" value="RecA-like_ClpB_Hsp104-like"/>
    <property type="match status" value="1"/>
</dbReference>
<dbReference type="InterPro" id="IPR028299">
    <property type="entry name" value="ClpA/B_CS2"/>
</dbReference>
<evidence type="ECO:0000256" key="13">
    <source>
        <dbReference type="SAM" id="MobiDB-lite"/>
    </source>
</evidence>
<dbReference type="FunFam" id="3.40.50.300:FF:000120">
    <property type="entry name" value="ATP-dependent chaperone ClpB"/>
    <property type="match status" value="1"/>
</dbReference>
<dbReference type="AlphaFoldDB" id="A0A4R0UM42"/>
<evidence type="ECO:0000256" key="8">
    <source>
        <dbReference type="ARBA" id="ARBA00023186"/>
    </source>
</evidence>
<dbReference type="FunFam" id="3.40.50.300:FF:000010">
    <property type="entry name" value="Chaperone clpB 1, putative"/>
    <property type="match status" value="1"/>
</dbReference>
<keyword evidence="15" id="KW-0378">Hydrolase</keyword>
<feature type="coiled-coil region" evidence="12">
    <location>
        <begin position="84"/>
        <end position="111"/>
    </location>
</feature>
<name>A0A4R0UM42_BIFLL</name>
<dbReference type="GO" id="GO:0005524">
    <property type="term" value="F:ATP binding"/>
    <property type="evidence" value="ECO:0007669"/>
    <property type="project" value="UniProtKB-UniRule"/>
</dbReference>
<evidence type="ECO:0000256" key="3">
    <source>
        <dbReference type="ARBA" id="ARBA00022737"/>
    </source>
</evidence>
<dbReference type="InterPro" id="IPR027417">
    <property type="entry name" value="P-loop_NTPase"/>
</dbReference>